<organism evidence="4 5">
    <name type="scientific">Aliarcobacter cryaerophilus</name>
    <dbReference type="NCBI Taxonomy" id="28198"/>
    <lineage>
        <taxon>Bacteria</taxon>
        <taxon>Pseudomonadati</taxon>
        <taxon>Campylobacterota</taxon>
        <taxon>Epsilonproteobacteria</taxon>
        <taxon>Campylobacterales</taxon>
        <taxon>Arcobacteraceae</taxon>
        <taxon>Aliarcobacter</taxon>
    </lineage>
</organism>
<evidence type="ECO:0000256" key="1">
    <source>
        <dbReference type="ARBA" id="ARBA00022649"/>
    </source>
</evidence>
<comment type="caution">
    <text evidence="4">The sequence shown here is derived from an EMBL/GenBank/DDBJ whole genome shotgun (WGS) entry which is preliminary data.</text>
</comment>
<dbReference type="InterPro" id="IPR008201">
    <property type="entry name" value="HepT-like"/>
</dbReference>
<evidence type="ECO:0008006" key="6">
    <source>
        <dbReference type="Google" id="ProtNLM"/>
    </source>
</evidence>
<evidence type="ECO:0000256" key="3">
    <source>
        <dbReference type="ARBA" id="ARBA00022801"/>
    </source>
</evidence>
<dbReference type="GO" id="GO:0004540">
    <property type="term" value="F:RNA nuclease activity"/>
    <property type="evidence" value="ECO:0007669"/>
    <property type="project" value="InterPro"/>
</dbReference>
<evidence type="ECO:0000313" key="5">
    <source>
        <dbReference type="Proteomes" id="UP000192599"/>
    </source>
</evidence>
<evidence type="ECO:0000256" key="2">
    <source>
        <dbReference type="ARBA" id="ARBA00022722"/>
    </source>
</evidence>
<keyword evidence="3" id="KW-0378">Hydrolase</keyword>
<sequence length="147" mass="17669">MSENKFDIMQFTEILKDTNFSDDISIKDIKLNDKDYLNKKFGIKRYLFNNILDSIETINFAFSSKIDSKIVQSSIYMNIMRVDEEFNKLKDDCEFEVLQKFDSEDLKFIREIRNLIEFNYEKIEHKDIYIIVKKVLPNIKNIIENID</sequence>
<name>A0A1V9VDZ8_9BACT</name>
<dbReference type="Proteomes" id="UP000192599">
    <property type="component" value="Unassembled WGS sequence"/>
</dbReference>
<gene>
    <name evidence="4" type="ORF">AS859_01330</name>
</gene>
<dbReference type="Pfam" id="PF01934">
    <property type="entry name" value="HepT-like"/>
    <property type="match status" value="1"/>
</dbReference>
<dbReference type="GO" id="GO:0016787">
    <property type="term" value="F:hydrolase activity"/>
    <property type="evidence" value="ECO:0007669"/>
    <property type="project" value="UniProtKB-KW"/>
</dbReference>
<keyword evidence="2" id="KW-0540">Nuclease</keyword>
<proteinExistence type="predicted"/>
<dbReference type="AlphaFoldDB" id="A0A1V9VDZ8"/>
<accession>A0A1V9VDZ8</accession>
<dbReference type="GO" id="GO:0110001">
    <property type="term" value="C:toxin-antitoxin complex"/>
    <property type="evidence" value="ECO:0007669"/>
    <property type="project" value="InterPro"/>
</dbReference>
<keyword evidence="1" id="KW-1277">Toxin-antitoxin system</keyword>
<protein>
    <recommendedName>
        <fullName evidence="6">DUF86 domain-containing protein</fullName>
    </recommendedName>
</protein>
<dbReference type="RefSeq" id="WP_066168308.1">
    <property type="nucleotide sequence ID" value="NZ_JAODDE010000003.1"/>
</dbReference>
<reference evidence="4 5" key="1">
    <citation type="submission" date="2017-04" db="EMBL/GenBank/DDBJ databases">
        <title>Accumulation and expression of multiple antibiotic resistance genes in Arcobacter cryaerophilus that thrives in sewage.</title>
        <authorList>
            <person name="Millar J.A."/>
            <person name="Raghavan R."/>
        </authorList>
    </citation>
    <scope>NUCLEOTIDE SEQUENCE [LARGE SCALE GENOMIC DNA]</scope>
    <source>
        <strain evidence="4 5">AZT-1</strain>
    </source>
</reference>
<evidence type="ECO:0000313" key="4">
    <source>
        <dbReference type="EMBL" id="OQR42173.1"/>
    </source>
</evidence>
<dbReference type="EMBL" id="LNTC01000007">
    <property type="protein sequence ID" value="OQR42173.1"/>
    <property type="molecule type" value="Genomic_DNA"/>
</dbReference>